<protein>
    <recommendedName>
        <fullName evidence="4">Major fimbrial subunit protein N-terminal domain-containing protein</fullName>
    </recommendedName>
</protein>
<dbReference type="Proteomes" id="UP000823603">
    <property type="component" value="Unassembled WGS sequence"/>
</dbReference>
<dbReference type="EMBL" id="JADIMB010000104">
    <property type="protein sequence ID" value="MBO8471558.1"/>
    <property type="molecule type" value="Genomic_DNA"/>
</dbReference>
<evidence type="ECO:0000313" key="2">
    <source>
        <dbReference type="EMBL" id="MBO8471558.1"/>
    </source>
</evidence>
<feature type="compositionally biased region" description="Polar residues" evidence="1">
    <location>
        <begin position="119"/>
        <end position="139"/>
    </location>
</feature>
<organism evidence="2 3">
    <name type="scientific">Candidatus Cryptobacteroides faecavium</name>
    <dbReference type="NCBI Taxonomy" id="2840762"/>
    <lineage>
        <taxon>Bacteria</taxon>
        <taxon>Pseudomonadati</taxon>
        <taxon>Bacteroidota</taxon>
        <taxon>Bacteroidia</taxon>
        <taxon>Bacteroidales</taxon>
        <taxon>Candidatus Cryptobacteroides</taxon>
    </lineage>
</organism>
<feature type="region of interest" description="Disordered" evidence="1">
    <location>
        <begin position="119"/>
        <end position="141"/>
    </location>
</feature>
<dbReference type="PROSITE" id="PS51257">
    <property type="entry name" value="PROKAR_LIPOPROTEIN"/>
    <property type="match status" value="1"/>
</dbReference>
<name>A0A9D9NFF6_9BACT</name>
<proteinExistence type="predicted"/>
<dbReference type="AlphaFoldDB" id="A0A9D9NFF6"/>
<evidence type="ECO:0000256" key="1">
    <source>
        <dbReference type="SAM" id="MobiDB-lite"/>
    </source>
</evidence>
<accession>A0A9D9NFF6</accession>
<reference evidence="2" key="2">
    <citation type="journal article" date="2021" name="PeerJ">
        <title>Extensive microbial diversity within the chicken gut microbiome revealed by metagenomics and culture.</title>
        <authorList>
            <person name="Gilroy R."/>
            <person name="Ravi A."/>
            <person name="Getino M."/>
            <person name="Pursley I."/>
            <person name="Horton D.L."/>
            <person name="Alikhan N.F."/>
            <person name="Baker D."/>
            <person name="Gharbi K."/>
            <person name="Hall N."/>
            <person name="Watson M."/>
            <person name="Adriaenssens E.M."/>
            <person name="Foster-Nyarko E."/>
            <person name="Jarju S."/>
            <person name="Secka A."/>
            <person name="Antonio M."/>
            <person name="Oren A."/>
            <person name="Chaudhuri R.R."/>
            <person name="La Ragione R."/>
            <person name="Hildebrand F."/>
            <person name="Pallen M.J."/>
        </authorList>
    </citation>
    <scope>NUCLEOTIDE SEQUENCE</scope>
    <source>
        <strain evidence="2">B2-22910</strain>
    </source>
</reference>
<comment type="caution">
    <text evidence="2">The sequence shown here is derived from an EMBL/GenBank/DDBJ whole genome shotgun (WGS) entry which is preliminary data.</text>
</comment>
<gene>
    <name evidence="2" type="ORF">IAB82_07175</name>
</gene>
<reference evidence="2" key="1">
    <citation type="submission" date="2020-10" db="EMBL/GenBank/DDBJ databases">
        <authorList>
            <person name="Gilroy R."/>
        </authorList>
    </citation>
    <scope>NUCLEOTIDE SEQUENCE</scope>
    <source>
        <strain evidence="2">B2-22910</strain>
    </source>
</reference>
<sequence length="738" mass="80315">MNRYIFAAALAAAAISGCSERGPEEVPGTGQELPVKLITKGTDSGINDVRGYRFHDGILQEICIPQRTSGDIRTFSLSSREGTLYILANAGELEGLGDMTPGKTPLAGFLETGSSVESMTSSGITMSGRTDISSATGQPSDVEMTRSVARLDLVVREKGVKVLSARITGLSDRGFVNTREKPGNPEGASVSEFVKDFRQAPAEYTRETLTYMAEQTGSVTAEVTAEFGGGRHVHRAELPREIARNTVYTLDIYGKGAEISSQAFSEDWEEGGSTGSWPVIKGLVDTENSVLSEGSSVSQGRDTVYVSYLGSSLELAVLAAPGARVETDGTADGVSVRVSPSSRTGLEQAAIVHVDSGLRLPGKAEERINVDIYEEDIHSGRIVLIFKSNPVLLEGKLTLDGSGTCDFDRYIDGELGTVTVPSGRTLRLEFGEGEDPWMQALETGRAGTDGESRTYRITGGWKPNDPKADGRIQEGRIVISGPDGSGQESYTIRRRNWGLPVVKIGQTWWCKYNLRGNVKEFNDQITCNIDPAADDKVAEMLASETESVLLELMGDQYQGGNPDGLPLRHDGSAFYHEGMKASAQNFGTVDPESMAPDGYRIPDYEDYAFFSASDNYNIGGTGTRTFRNTSGEELTVTVTERQVDFLWNRYGTIAFYDFEYEGSHWVLYGLGHQWSTAAGDIARMNLLLATHSGNGNSWNMEGYAMSDRPGQNWMKFTAHNSTKTRTIRCVKTPVEYIY</sequence>
<evidence type="ECO:0008006" key="4">
    <source>
        <dbReference type="Google" id="ProtNLM"/>
    </source>
</evidence>
<evidence type="ECO:0000313" key="3">
    <source>
        <dbReference type="Proteomes" id="UP000823603"/>
    </source>
</evidence>